<dbReference type="STRING" id="630515.SAMN04489812_3290"/>
<evidence type="ECO:0000259" key="1">
    <source>
        <dbReference type="PROSITE" id="PS50164"/>
    </source>
</evidence>
<organism evidence="2 3">
    <name type="scientific">Microlunatus soli</name>
    <dbReference type="NCBI Taxonomy" id="630515"/>
    <lineage>
        <taxon>Bacteria</taxon>
        <taxon>Bacillati</taxon>
        <taxon>Actinomycetota</taxon>
        <taxon>Actinomycetes</taxon>
        <taxon>Propionibacteriales</taxon>
        <taxon>Propionibacteriaceae</taxon>
        <taxon>Microlunatus</taxon>
    </lineage>
</organism>
<accession>A0A1H1VNN4</accession>
<gene>
    <name evidence="2" type="ORF">SAMN04489812_3290</name>
</gene>
<dbReference type="SMART" id="SM00465">
    <property type="entry name" value="GIYc"/>
    <property type="match status" value="1"/>
</dbReference>
<protein>
    <submittedName>
        <fullName evidence="2">Excinuclease ABC subunit C</fullName>
    </submittedName>
</protein>
<dbReference type="CDD" id="cd10434">
    <property type="entry name" value="GIY-YIG_UvrC_Cho"/>
    <property type="match status" value="1"/>
</dbReference>
<dbReference type="Proteomes" id="UP000199103">
    <property type="component" value="Chromosome I"/>
</dbReference>
<dbReference type="GO" id="GO:0009380">
    <property type="term" value="C:excinuclease repair complex"/>
    <property type="evidence" value="ECO:0007669"/>
    <property type="project" value="TreeGrafter"/>
</dbReference>
<dbReference type="Gene3D" id="3.40.1440.10">
    <property type="entry name" value="GIY-YIG endonuclease"/>
    <property type="match status" value="1"/>
</dbReference>
<dbReference type="InterPro" id="IPR000305">
    <property type="entry name" value="GIY-YIG_endonuc"/>
</dbReference>
<dbReference type="AlphaFoldDB" id="A0A1H1VNN4"/>
<dbReference type="SUPFAM" id="SSF82771">
    <property type="entry name" value="GIY-YIG endonuclease"/>
    <property type="match status" value="1"/>
</dbReference>
<dbReference type="InterPro" id="IPR035901">
    <property type="entry name" value="GIY-YIG_endonuc_sf"/>
</dbReference>
<reference evidence="2 3" key="1">
    <citation type="submission" date="2016-10" db="EMBL/GenBank/DDBJ databases">
        <authorList>
            <person name="de Groot N.N."/>
        </authorList>
    </citation>
    <scope>NUCLEOTIDE SEQUENCE [LARGE SCALE GENOMIC DNA]</scope>
    <source>
        <strain evidence="2 3">DSM 21800</strain>
    </source>
</reference>
<dbReference type="InterPro" id="IPR047296">
    <property type="entry name" value="GIY-YIG_UvrC_Cho"/>
</dbReference>
<name>A0A1H1VNN4_9ACTN</name>
<dbReference type="EMBL" id="LT629772">
    <property type="protein sequence ID" value="SDS86432.1"/>
    <property type="molecule type" value="Genomic_DNA"/>
</dbReference>
<dbReference type="InterPro" id="IPR050066">
    <property type="entry name" value="UvrABC_protein_C"/>
</dbReference>
<dbReference type="PROSITE" id="PS50164">
    <property type="entry name" value="GIY_YIG"/>
    <property type="match status" value="1"/>
</dbReference>
<evidence type="ECO:0000313" key="2">
    <source>
        <dbReference type="EMBL" id="SDS86432.1"/>
    </source>
</evidence>
<proteinExistence type="predicted"/>
<dbReference type="PANTHER" id="PTHR30562">
    <property type="entry name" value="UVRC/OXIDOREDUCTASE"/>
    <property type="match status" value="1"/>
</dbReference>
<dbReference type="PANTHER" id="PTHR30562:SF1">
    <property type="entry name" value="UVRABC SYSTEM PROTEIN C"/>
    <property type="match status" value="1"/>
</dbReference>
<dbReference type="GO" id="GO:0006289">
    <property type="term" value="P:nucleotide-excision repair"/>
    <property type="evidence" value="ECO:0007669"/>
    <property type="project" value="InterPro"/>
</dbReference>
<dbReference type="OrthoDB" id="9804933at2"/>
<dbReference type="RefSeq" id="WP_091526512.1">
    <property type="nucleotide sequence ID" value="NZ_LT629772.1"/>
</dbReference>
<feature type="domain" description="GIY-YIG" evidence="1">
    <location>
        <begin position="25"/>
        <end position="103"/>
    </location>
</feature>
<evidence type="ECO:0000313" key="3">
    <source>
        <dbReference type="Proteomes" id="UP000199103"/>
    </source>
</evidence>
<sequence length="314" mass="34186">MTAVGDRTSRGMSDAVAAAIAVLPQLPGVYRFSDGSGRVLYIGRATQLRNRVRSYWGDLGDRAHLASMVRRIASIEAVVCASVHEGAWLERNLIAARKPPWNRGLGGAEVEVYLRLRDGDLEVVHTPDPADGARRFGPYLGGVRTRCAVDGLHRLFPIRYASAAAGTERGMAEALGIGQGDRDGMVRALTAVLQRRPAAVRRARRTLIARRDQLAAVQSYEAAAGVQAELEAIEWICAEQNVCLLEPQDHDLVGWAGGREVHFGMRAGRITSWTAQECPLEQSRPAIEATPMRWREFTRRNAELAAALSAVGGT</sequence>
<keyword evidence="3" id="KW-1185">Reference proteome</keyword>